<dbReference type="VEuPathDB" id="FungiDB:CIMG_09103"/>
<feature type="region of interest" description="Disordered" evidence="1">
    <location>
        <begin position="1"/>
        <end position="20"/>
    </location>
</feature>
<dbReference type="KEGG" id="cim:CIMG_09103"/>
<proteinExistence type="predicted"/>
<reference evidence="3" key="2">
    <citation type="journal article" date="2010" name="Genome Res.">
        <title>Population genomic sequencing of Coccidioides fungi reveals recent hybridization and transposon control.</title>
        <authorList>
            <person name="Neafsey D.E."/>
            <person name="Barker B.M."/>
            <person name="Sharpton T.J."/>
            <person name="Stajich J.E."/>
            <person name="Park D.J."/>
            <person name="Whiston E."/>
            <person name="Hung C.-Y."/>
            <person name="McMahan C."/>
            <person name="White J."/>
            <person name="Sykes S."/>
            <person name="Heiman D."/>
            <person name="Young S."/>
            <person name="Zeng Q."/>
            <person name="Abouelleil A."/>
            <person name="Aftuck L."/>
            <person name="Bessette D."/>
            <person name="Brown A."/>
            <person name="FitzGerald M."/>
            <person name="Lui A."/>
            <person name="Macdonald J.P."/>
            <person name="Priest M."/>
            <person name="Orbach M.J."/>
            <person name="Galgiani J.N."/>
            <person name="Kirkland T.N."/>
            <person name="Cole G.T."/>
            <person name="Birren B.W."/>
            <person name="Henn M.R."/>
            <person name="Taylor J.W."/>
            <person name="Rounsley S.D."/>
        </authorList>
    </citation>
    <scope>GENOME REANNOTATION</scope>
    <source>
        <strain evidence="3">RS</strain>
    </source>
</reference>
<dbReference type="OMA" id="IGWAFNC"/>
<dbReference type="EMBL" id="GG704915">
    <property type="protein sequence ID" value="EAS27899.2"/>
    <property type="molecule type" value="Genomic_DNA"/>
</dbReference>
<dbReference type="InParanoid" id="A0A0E1RUN9"/>
<dbReference type="RefSeq" id="XP_001239482.2">
    <property type="nucleotide sequence ID" value="XM_001239481.2"/>
</dbReference>
<accession>A0A0E1RUN9</accession>
<evidence type="ECO:0000256" key="1">
    <source>
        <dbReference type="SAM" id="MobiDB-lite"/>
    </source>
</evidence>
<dbReference type="OrthoDB" id="5411773at2759"/>
<dbReference type="Proteomes" id="UP000001261">
    <property type="component" value="Unassembled WGS sequence"/>
</dbReference>
<feature type="compositionally biased region" description="Basic residues" evidence="1">
    <location>
        <begin position="330"/>
        <end position="341"/>
    </location>
</feature>
<protein>
    <submittedName>
        <fullName evidence="2">Uncharacterized protein</fullName>
    </submittedName>
</protein>
<feature type="region of interest" description="Disordered" evidence="1">
    <location>
        <begin position="320"/>
        <end position="342"/>
    </location>
</feature>
<evidence type="ECO:0000313" key="3">
    <source>
        <dbReference type="Proteomes" id="UP000001261"/>
    </source>
</evidence>
<dbReference type="GeneID" id="4558974"/>
<evidence type="ECO:0000313" key="2">
    <source>
        <dbReference type="EMBL" id="EAS27899.2"/>
    </source>
</evidence>
<gene>
    <name evidence="2" type="ORF">CIMG_09103</name>
</gene>
<keyword evidence="3" id="KW-1185">Reference proteome</keyword>
<name>A0A0E1RUN9_COCIM</name>
<reference evidence="3" key="1">
    <citation type="journal article" date="2009" name="Genome Res.">
        <title>Comparative genomic analyses of the human fungal pathogens Coccidioides and their relatives.</title>
        <authorList>
            <person name="Sharpton T.J."/>
            <person name="Stajich J.E."/>
            <person name="Rounsley S.D."/>
            <person name="Gardner M.J."/>
            <person name="Wortman J.R."/>
            <person name="Jordar V.S."/>
            <person name="Maiti R."/>
            <person name="Kodira C.D."/>
            <person name="Neafsey D.E."/>
            <person name="Zeng Q."/>
            <person name="Hung C.-Y."/>
            <person name="McMahan C."/>
            <person name="Muszewska A."/>
            <person name="Grynberg M."/>
            <person name="Mandel M.A."/>
            <person name="Kellner E.M."/>
            <person name="Barker B.M."/>
            <person name="Galgiani J.N."/>
            <person name="Orbach M.J."/>
            <person name="Kirkland T.N."/>
            <person name="Cole G.T."/>
            <person name="Henn M.R."/>
            <person name="Birren B.W."/>
            <person name="Taylor J.W."/>
        </authorList>
    </citation>
    <scope>NUCLEOTIDE SEQUENCE [LARGE SCALE GENOMIC DNA]</scope>
    <source>
        <strain evidence="3">RS</strain>
    </source>
</reference>
<organism evidence="2 3">
    <name type="scientific">Coccidioides immitis (strain RS)</name>
    <name type="common">Valley fever fungus</name>
    <dbReference type="NCBI Taxonomy" id="246410"/>
    <lineage>
        <taxon>Eukaryota</taxon>
        <taxon>Fungi</taxon>
        <taxon>Dikarya</taxon>
        <taxon>Ascomycota</taxon>
        <taxon>Pezizomycotina</taxon>
        <taxon>Eurotiomycetes</taxon>
        <taxon>Eurotiomycetidae</taxon>
        <taxon>Onygenales</taxon>
        <taxon>Onygenaceae</taxon>
        <taxon>Coccidioides</taxon>
    </lineage>
</organism>
<dbReference type="AlphaFoldDB" id="A0A0E1RUN9"/>
<sequence>MSIFDPAMDTQARPSRSKYRPTKQLSFELREHCGVYFEEQLYCHGLNLLLSLLSSGSATPDAPVPSPPPEFLAVAATIVVHPSTTTRAKSADNKQAANIALQLLRLTNSLVGPLAANFDAAFTFTHFTKSRSGARRAVADDGAEKPMEKEALNFELAHRGALWSRAEDFWHVVGWAFNCAVLHPSRWPRWRLLLEFLCEALEADWRERMRLVVELERDPEGETAVRAECERILCGSLIYQYYKATSGVSSPDRRMMRAIFADGTPGSTNEFREVFHKELLELKEETAKPRKREVNVNIDEEIYGDYLEWDVDDDESDSVRNELRETLPTRPKRQRTTKARHAGNDDVDKNYDLLNRACSENLTMLGDLDSLALRQRFLAIISRVSASIPDHFMSVDRLYLLYVDFIRHLPLPIFQVFVSPSVLCQFSVDAQTTLCEMLLERLCESRKPTCREPYLTQDKLELDFLPYAASTSDTIDNARMSILLESVLRLLAASGLLQGGPSLKEAVEMGIEARAEKALKDTKIGQSKMKAEEFGWTWLIESGERLTCLVERVAPPEPPVE</sequence>